<accession>A0A2K8T158</accession>
<dbReference type="AlphaFoldDB" id="A0A2K8T158"/>
<dbReference type="KEGG" id="nfl:COO91_07391"/>
<reference evidence="1 2" key="1">
    <citation type="submission" date="2017-11" db="EMBL/GenBank/DDBJ databases">
        <title>Complete genome of a free-living desiccation-tolerant cyanobacterium and its photosynthetic adaptation to extreme terrestrial habitat.</title>
        <authorList>
            <person name="Shang J."/>
        </authorList>
    </citation>
    <scope>NUCLEOTIDE SEQUENCE [LARGE SCALE GENOMIC DNA]</scope>
    <source>
        <strain evidence="1 2">CCNUN1</strain>
    </source>
</reference>
<proteinExistence type="predicted"/>
<evidence type="ECO:0000313" key="1">
    <source>
        <dbReference type="EMBL" id="AUB41343.1"/>
    </source>
</evidence>
<name>A0A2K8T158_9NOSO</name>
<organism evidence="1 2">
    <name type="scientific">Nostoc flagelliforme CCNUN1</name>
    <dbReference type="NCBI Taxonomy" id="2038116"/>
    <lineage>
        <taxon>Bacteria</taxon>
        <taxon>Bacillati</taxon>
        <taxon>Cyanobacteriota</taxon>
        <taxon>Cyanophyceae</taxon>
        <taxon>Nostocales</taxon>
        <taxon>Nostocaceae</taxon>
        <taxon>Nostoc</taxon>
    </lineage>
</organism>
<protein>
    <submittedName>
        <fullName evidence="1">Uncharacterized protein</fullName>
    </submittedName>
</protein>
<dbReference type="Proteomes" id="UP000232003">
    <property type="component" value="Chromosome"/>
</dbReference>
<dbReference type="RefSeq" id="WP_100901776.1">
    <property type="nucleotide sequence ID" value="NZ_CAWNNC010000001.1"/>
</dbReference>
<sequence>MNNDIRCLPTEDTRINCSPLFKKNFNSNLWKSLHSIWENLVKKLLADPNELQVRQKVDRYGNIYWQAYDPVTGKSFSSGSQADVCMWIEQLYRY</sequence>
<evidence type="ECO:0000313" key="2">
    <source>
        <dbReference type="Proteomes" id="UP000232003"/>
    </source>
</evidence>
<dbReference type="EMBL" id="CP024785">
    <property type="protein sequence ID" value="AUB41343.1"/>
    <property type="molecule type" value="Genomic_DNA"/>
</dbReference>
<gene>
    <name evidence="1" type="ORF">COO91_07391</name>
</gene>
<dbReference type="OrthoDB" id="426136at2"/>
<keyword evidence="2" id="KW-1185">Reference proteome</keyword>